<dbReference type="SUPFAM" id="SSF52283">
    <property type="entry name" value="Formate/glycerate dehydrogenase catalytic domain-like"/>
    <property type="match status" value="1"/>
</dbReference>
<protein>
    <submittedName>
        <fullName evidence="4">Glyoxylate/hydroxypyruvate reductase A</fullName>
    </submittedName>
</protein>
<dbReference type="Gene3D" id="3.40.50.720">
    <property type="entry name" value="NAD(P)-binding Rossmann-like Domain"/>
    <property type="match status" value="2"/>
</dbReference>
<proteinExistence type="predicted"/>
<reference evidence="4 5" key="1">
    <citation type="journal article" date="2021" name="Int. J. Syst. Evol. Microbiol.">
        <title>Faecalibacter bovis sp. nov., isolated from cow faeces.</title>
        <authorList>
            <person name="Li F."/>
            <person name="Zhao W."/>
            <person name="Hong Q."/>
            <person name="Shao Q."/>
            <person name="Song J."/>
            <person name="Yang S."/>
        </authorList>
    </citation>
    <scope>NUCLEOTIDE SEQUENCE [LARGE SCALE GENOMIC DNA]</scope>
    <source>
        <strain evidence="4 5">ZY171143</strain>
    </source>
</reference>
<dbReference type="RefSeq" id="WP_230476297.1">
    <property type="nucleotide sequence ID" value="NZ_CP072842.1"/>
</dbReference>
<dbReference type="EMBL" id="CP072842">
    <property type="protein sequence ID" value="QTV05653.1"/>
    <property type="molecule type" value="Genomic_DNA"/>
</dbReference>
<name>A0ABX7XCM9_9FLAO</name>
<dbReference type="PANTHER" id="PTHR43333:SF1">
    <property type="entry name" value="D-ISOMER SPECIFIC 2-HYDROXYACID DEHYDROGENASE NAD-BINDING DOMAIN-CONTAINING PROTEIN"/>
    <property type="match status" value="1"/>
</dbReference>
<evidence type="ECO:0000256" key="2">
    <source>
        <dbReference type="ARBA" id="ARBA00023027"/>
    </source>
</evidence>
<sequence length="308" mass="35018">MSVAILFNQKSTEEWFLKLKESMPNVKIEVYPDIEYYNEIEFLVTWKPHVNYVNEFPNLKVVQSVGAGVDNLLHTVLDDDVLVARIVDSSLKQDMYEHVLACIMASMKNIIPYYKEQKLKNWSSKKYLTISESTVAILGLGEIGSFVAEKLVALGFQVKGWSNSEKNLDKIQSFVGINQLDEAISNSDFIVNILPLTDLTQNILNQSFFNKLSDNTTIINVGRGAHLVEEDLIAAIDSGKVKEAYLDVFREEPLDKNHLFWENLSIYVTPHIASITNPNTAINQVVENINRFLEDKELLNVVDLKRGY</sequence>
<dbReference type="Pfam" id="PF02826">
    <property type="entry name" value="2-Hacid_dh_C"/>
    <property type="match status" value="1"/>
</dbReference>
<evidence type="ECO:0000259" key="3">
    <source>
        <dbReference type="Pfam" id="PF02826"/>
    </source>
</evidence>
<evidence type="ECO:0000313" key="4">
    <source>
        <dbReference type="EMBL" id="QTV05653.1"/>
    </source>
</evidence>
<reference evidence="5" key="2">
    <citation type="submission" date="2021-04" db="EMBL/GenBank/DDBJ databases">
        <title>Taxonomy of Flavobacteriaceae bacterium ZY171143.</title>
        <authorList>
            <person name="Li F."/>
        </authorList>
    </citation>
    <scope>NUCLEOTIDE SEQUENCE [LARGE SCALE GENOMIC DNA]</scope>
    <source>
        <strain evidence="5">ZY171143</strain>
    </source>
</reference>
<keyword evidence="2" id="KW-0520">NAD</keyword>
<dbReference type="PANTHER" id="PTHR43333">
    <property type="entry name" value="2-HACID_DH_C DOMAIN-CONTAINING PROTEIN"/>
    <property type="match status" value="1"/>
</dbReference>
<dbReference type="InterPro" id="IPR036291">
    <property type="entry name" value="NAD(P)-bd_dom_sf"/>
</dbReference>
<dbReference type="CDD" id="cd12164">
    <property type="entry name" value="GDH_like_2"/>
    <property type="match status" value="1"/>
</dbReference>
<accession>A0ABX7XCM9</accession>
<dbReference type="InterPro" id="IPR006140">
    <property type="entry name" value="D-isomer_DH_NAD-bd"/>
</dbReference>
<keyword evidence="1" id="KW-0560">Oxidoreductase</keyword>
<organism evidence="4 5">
    <name type="scientific">Faecalibacter bovis</name>
    <dbReference type="NCBI Taxonomy" id="2898187"/>
    <lineage>
        <taxon>Bacteria</taxon>
        <taxon>Pseudomonadati</taxon>
        <taxon>Bacteroidota</taxon>
        <taxon>Flavobacteriia</taxon>
        <taxon>Flavobacteriales</taxon>
        <taxon>Weeksellaceae</taxon>
        <taxon>Faecalibacter</taxon>
    </lineage>
</organism>
<dbReference type="SUPFAM" id="SSF51735">
    <property type="entry name" value="NAD(P)-binding Rossmann-fold domains"/>
    <property type="match status" value="1"/>
</dbReference>
<gene>
    <name evidence="4" type="ORF">J9309_12920</name>
</gene>
<keyword evidence="5" id="KW-1185">Reference proteome</keyword>
<evidence type="ECO:0000313" key="5">
    <source>
        <dbReference type="Proteomes" id="UP000672011"/>
    </source>
</evidence>
<evidence type="ECO:0000256" key="1">
    <source>
        <dbReference type="ARBA" id="ARBA00023002"/>
    </source>
</evidence>
<dbReference type="Proteomes" id="UP000672011">
    <property type="component" value="Chromosome"/>
</dbReference>
<feature type="domain" description="D-isomer specific 2-hydroxyacid dehydrogenase NAD-binding" evidence="3">
    <location>
        <begin position="101"/>
        <end position="273"/>
    </location>
</feature>